<proteinExistence type="predicted"/>
<evidence type="ECO:0000259" key="1">
    <source>
        <dbReference type="Pfam" id="PF04326"/>
    </source>
</evidence>
<keyword evidence="3" id="KW-1185">Reference proteome</keyword>
<dbReference type="OrthoDB" id="9810282at2"/>
<reference evidence="2 3" key="1">
    <citation type="submission" date="2016-11" db="EMBL/GenBank/DDBJ databases">
        <title>Study of marine rhodopsin-containing bacteria.</title>
        <authorList>
            <person name="Yoshizawa S."/>
            <person name="Kumagai Y."/>
            <person name="Kogure K."/>
        </authorList>
    </citation>
    <scope>NUCLEOTIDE SEQUENCE [LARGE SCALE GENOMIC DNA]</scope>
    <source>
        <strain evidence="2 3">SG-29</strain>
    </source>
</reference>
<organism evidence="2 3">
    <name type="scientific">Rubricoccus marinus</name>
    <dbReference type="NCBI Taxonomy" id="716817"/>
    <lineage>
        <taxon>Bacteria</taxon>
        <taxon>Pseudomonadati</taxon>
        <taxon>Rhodothermota</taxon>
        <taxon>Rhodothermia</taxon>
        <taxon>Rhodothermales</taxon>
        <taxon>Rubricoccaceae</taxon>
        <taxon>Rubricoccus</taxon>
    </lineage>
</organism>
<protein>
    <recommendedName>
        <fullName evidence="1">Schlafen AlbA-2 domain-containing protein</fullName>
    </recommendedName>
</protein>
<accession>A0A259U0N3</accession>
<dbReference type="PANTHER" id="PTHR30595:SF6">
    <property type="entry name" value="SCHLAFEN ALBA-2 DOMAIN-CONTAINING PROTEIN"/>
    <property type="match status" value="1"/>
</dbReference>
<gene>
    <name evidence="2" type="ORF">BSZ36_10570</name>
</gene>
<dbReference type="EMBL" id="MQWB01000001">
    <property type="protein sequence ID" value="OZC03384.1"/>
    <property type="molecule type" value="Genomic_DNA"/>
</dbReference>
<dbReference type="Proteomes" id="UP000216446">
    <property type="component" value="Unassembled WGS sequence"/>
</dbReference>
<dbReference type="InterPro" id="IPR038461">
    <property type="entry name" value="Schlafen_AlbA_2_dom_sf"/>
</dbReference>
<dbReference type="InParanoid" id="A0A259U0N3"/>
<dbReference type="PANTHER" id="PTHR30595">
    <property type="entry name" value="GLPR-RELATED TRANSCRIPTIONAL REPRESSOR"/>
    <property type="match status" value="1"/>
</dbReference>
<dbReference type="AlphaFoldDB" id="A0A259U0N3"/>
<dbReference type="RefSeq" id="WP_094548687.1">
    <property type="nucleotide sequence ID" value="NZ_MQWB01000001.1"/>
</dbReference>
<evidence type="ECO:0000313" key="2">
    <source>
        <dbReference type="EMBL" id="OZC03384.1"/>
    </source>
</evidence>
<name>A0A259U0N3_9BACT</name>
<sequence length="217" mass="24175">MTLDDLRRLAAMGEGRYLEFKNRVPRPDRLAREIIALANTDGGKVLIGVDDDGSVVGVKDADEELFALREALGGRVEPEVEIEVEPVRVSRRRLALVVDVPPSMDRPHYLRPDADPRQKRKVFVRVEDQSVEASREAVLLMKEQRKGTGARFTFGERERKLLAYLDRHERVTVEGYARLAGVPPWKASKTLVQLAHAGVLALHAQPGGADYFTASVA</sequence>
<comment type="caution">
    <text evidence="2">The sequence shown here is derived from an EMBL/GenBank/DDBJ whole genome shotgun (WGS) entry which is preliminary data.</text>
</comment>
<feature type="domain" description="Schlafen AlbA-2" evidence="1">
    <location>
        <begin position="14"/>
        <end position="133"/>
    </location>
</feature>
<evidence type="ECO:0000313" key="3">
    <source>
        <dbReference type="Proteomes" id="UP000216446"/>
    </source>
</evidence>
<dbReference type="Pfam" id="PF04326">
    <property type="entry name" value="SLFN_AlbA_2"/>
    <property type="match status" value="1"/>
</dbReference>
<dbReference type="InterPro" id="IPR007421">
    <property type="entry name" value="Schlafen_AlbA_2_dom"/>
</dbReference>
<dbReference type="Gene3D" id="3.30.950.30">
    <property type="entry name" value="Schlafen, AAA domain"/>
    <property type="match status" value="1"/>
</dbReference>